<sequence>MTLAIQRIILQIGCALSTISGCASCVSISEDSIAGTYVFDHNSYTNDTLKIFKGGTYEKRIYNRDTNRLIYLNKGVWKFNESRITFKDFLLNEEGQFTAATYDNVLMTVSLPVEEFKLNKIRIEEGISNKGGSTYYKKL</sequence>
<evidence type="ECO:0000313" key="1">
    <source>
        <dbReference type="EMBL" id="GGF77119.1"/>
    </source>
</evidence>
<keyword evidence="2" id="KW-1185">Reference proteome</keyword>
<protein>
    <submittedName>
        <fullName evidence="1">Uncharacterized protein</fullName>
    </submittedName>
</protein>
<name>A0ACB5PVZ2_9BACT</name>
<accession>A0ACB5PVZ2</accession>
<comment type="caution">
    <text evidence="1">The sequence shown here is derived from an EMBL/GenBank/DDBJ whole genome shotgun (WGS) entry which is preliminary data.</text>
</comment>
<evidence type="ECO:0000313" key="2">
    <source>
        <dbReference type="Proteomes" id="UP000605392"/>
    </source>
</evidence>
<gene>
    <name evidence="1" type="ORF">GCM10011375_35240</name>
</gene>
<dbReference type="Proteomes" id="UP000605392">
    <property type="component" value="Unassembled WGS sequence"/>
</dbReference>
<reference evidence="1 2" key="1">
    <citation type="journal article" date="2019" name="Int. J. Syst. Evol. Microbiol.">
        <title>The Global Catalogue of Microorganisms (GCM) 10K type strain sequencing project: providing services to taxonomists for standard genome sequencing and annotation.</title>
        <authorList>
            <consortium name="The Broad Institute Genomics Platform"/>
            <consortium name="The Broad Institute Genome Sequencing Center for Infectious Disease"/>
            <person name="Wu L."/>
            <person name="Ma J."/>
        </authorList>
    </citation>
    <scope>NUCLEOTIDE SEQUENCE [LARGE SCALE GENOMIC DNA]</scope>
    <source>
        <strain evidence="1 2">CGMCC 1.12720</strain>
    </source>
</reference>
<proteinExistence type="predicted"/>
<organism evidence="1 2">
    <name type="scientific">Hymenobacter qilianensis</name>
    <dbReference type="NCBI Taxonomy" id="1385715"/>
    <lineage>
        <taxon>Bacteria</taxon>
        <taxon>Pseudomonadati</taxon>
        <taxon>Bacteroidota</taxon>
        <taxon>Cytophagia</taxon>
        <taxon>Cytophagales</taxon>
        <taxon>Hymenobacteraceae</taxon>
        <taxon>Hymenobacter</taxon>
    </lineage>
</organism>
<dbReference type="EMBL" id="BMFN01000003">
    <property type="protein sequence ID" value="GGF77119.1"/>
    <property type="molecule type" value="Genomic_DNA"/>
</dbReference>